<dbReference type="OrthoDB" id="3239945at2"/>
<keyword evidence="2" id="KW-0808">Transferase</keyword>
<dbReference type="GO" id="GO:0016747">
    <property type="term" value="F:acyltransferase activity, transferring groups other than amino-acyl groups"/>
    <property type="evidence" value="ECO:0007669"/>
    <property type="project" value="InterPro"/>
</dbReference>
<reference evidence="2 3" key="1">
    <citation type="submission" date="2016-02" db="EMBL/GenBank/DDBJ databases">
        <authorList>
            <person name="Wen L."/>
            <person name="He K."/>
            <person name="Yang H."/>
        </authorList>
    </citation>
    <scope>NUCLEOTIDE SEQUENCE [LARGE SCALE GENOMIC DNA]</scope>
    <source>
        <strain evidence="2 3">CD11_3</strain>
    </source>
</reference>
<feature type="domain" description="N-acetyltransferase" evidence="1">
    <location>
        <begin position="4"/>
        <end position="192"/>
    </location>
</feature>
<sequence length="192" mass="20903">MTQITIEPARADRFADAEHALTGGGDGADCWCQWWMLAPKDFDATSHAERRERLREDLTAAVPSALVAYVDGEAAGWVKVAPRPAQPRLARTRNVQQSPEPMDDPSVWAITCFVVRTEHRSKGIASKLLDAAVEHARAHGARVVEGYPLDTEIKRFSSNELFHGTLSAFLGAGFTETARPGAARPIVAKALT</sequence>
<dbReference type="CDD" id="cd04301">
    <property type="entry name" value="NAT_SF"/>
    <property type="match status" value="1"/>
</dbReference>
<proteinExistence type="predicted"/>
<dbReference type="EMBL" id="LSTV01000001">
    <property type="protein sequence ID" value="OAH51876.1"/>
    <property type="molecule type" value="Genomic_DNA"/>
</dbReference>
<evidence type="ECO:0000259" key="1">
    <source>
        <dbReference type="PROSITE" id="PS51186"/>
    </source>
</evidence>
<dbReference type="SUPFAM" id="SSF55729">
    <property type="entry name" value="Acyl-CoA N-acyltransferases (Nat)"/>
    <property type="match status" value="1"/>
</dbReference>
<dbReference type="InterPro" id="IPR000182">
    <property type="entry name" value="GNAT_dom"/>
</dbReference>
<dbReference type="Proteomes" id="UP000076998">
    <property type="component" value="Unassembled WGS sequence"/>
</dbReference>
<name>A0A177KFU5_9MICO</name>
<dbReference type="Gene3D" id="3.40.630.30">
    <property type="match status" value="1"/>
</dbReference>
<organism evidence="2 3">
    <name type="scientific">Microbacterium oleivorans</name>
    <dbReference type="NCBI Taxonomy" id="273677"/>
    <lineage>
        <taxon>Bacteria</taxon>
        <taxon>Bacillati</taxon>
        <taxon>Actinomycetota</taxon>
        <taxon>Actinomycetes</taxon>
        <taxon>Micrococcales</taxon>
        <taxon>Microbacteriaceae</taxon>
        <taxon>Microbacterium</taxon>
    </lineage>
</organism>
<comment type="caution">
    <text evidence="2">The sequence shown here is derived from an EMBL/GenBank/DDBJ whole genome shotgun (WGS) entry which is preliminary data.</text>
</comment>
<dbReference type="PROSITE" id="PS51186">
    <property type="entry name" value="GNAT"/>
    <property type="match status" value="1"/>
</dbReference>
<protein>
    <submittedName>
        <fullName evidence="2">Acetyltransferase</fullName>
    </submittedName>
</protein>
<accession>A0A177KFU5</accession>
<dbReference type="Pfam" id="PF00583">
    <property type="entry name" value="Acetyltransf_1"/>
    <property type="match status" value="1"/>
</dbReference>
<evidence type="ECO:0000313" key="2">
    <source>
        <dbReference type="EMBL" id="OAH51876.1"/>
    </source>
</evidence>
<dbReference type="RefSeq" id="WP_064002375.1">
    <property type="nucleotide sequence ID" value="NZ_LSTV01000001.1"/>
</dbReference>
<dbReference type="AlphaFoldDB" id="A0A177KFU5"/>
<evidence type="ECO:0000313" key="3">
    <source>
        <dbReference type="Proteomes" id="UP000076998"/>
    </source>
</evidence>
<dbReference type="InterPro" id="IPR016181">
    <property type="entry name" value="Acyl_CoA_acyltransferase"/>
</dbReference>
<gene>
    <name evidence="2" type="ORF">AYL44_06515</name>
</gene>